<accession>A0A151RVI5</accession>
<organism evidence="2 3">
    <name type="scientific">Cajanus cajan</name>
    <name type="common">Pigeon pea</name>
    <name type="synonym">Cajanus indicus</name>
    <dbReference type="NCBI Taxonomy" id="3821"/>
    <lineage>
        <taxon>Eukaryota</taxon>
        <taxon>Viridiplantae</taxon>
        <taxon>Streptophyta</taxon>
        <taxon>Embryophyta</taxon>
        <taxon>Tracheophyta</taxon>
        <taxon>Spermatophyta</taxon>
        <taxon>Magnoliopsida</taxon>
        <taxon>eudicotyledons</taxon>
        <taxon>Gunneridae</taxon>
        <taxon>Pentapetalae</taxon>
        <taxon>rosids</taxon>
        <taxon>fabids</taxon>
        <taxon>Fabales</taxon>
        <taxon>Fabaceae</taxon>
        <taxon>Papilionoideae</taxon>
        <taxon>50 kb inversion clade</taxon>
        <taxon>NPAAA clade</taxon>
        <taxon>indigoferoid/millettioid clade</taxon>
        <taxon>Phaseoleae</taxon>
        <taxon>Cajanus</taxon>
    </lineage>
</organism>
<keyword evidence="2" id="KW-0560">Oxidoreductase</keyword>
<protein>
    <submittedName>
        <fullName evidence="2">Retrovirus-related Pol polyprotein from transposon TNT 1-94</fullName>
        <ecNumber evidence="2">1.2.1.27</ecNumber>
    </submittedName>
</protein>
<dbReference type="PANTHER" id="PTHR11439:SF470">
    <property type="entry name" value="CYSTEINE-RICH RLK (RECEPTOR-LIKE PROTEIN KINASE) 8"/>
    <property type="match status" value="1"/>
</dbReference>
<reference evidence="2" key="1">
    <citation type="journal article" date="2012" name="Nat. Biotechnol.">
        <title>Draft genome sequence of pigeonpea (Cajanus cajan), an orphan legume crop of resource-poor farmers.</title>
        <authorList>
            <person name="Varshney R.K."/>
            <person name="Chen W."/>
            <person name="Li Y."/>
            <person name="Bharti A.K."/>
            <person name="Saxena R.K."/>
            <person name="Schlueter J.A."/>
            <person name="Donoghue M.T."/>
            <person name="Azam S."/>
            <person name="Fan G."/>
            <person name="Whaley A.M."/>
            <person name="Farmer A.D."/>
            <person name="Sheridan J."/>
            <person name="Iwata A."/>
            <person name="Tuteja R."/>
            <person name="Penmetsa R.V."/>
            <person name="Wu W."/>
            <person name="Upadhyaya H.D."/>
            <person name="Yang S.P."/>
            <person name="Shah T."/>
            <person name="Saxena K.B."/>
            <person name="Michael T."/>
            <person name="McCombie W.R."/>
            <person name="Yang B."/>
            <person name="Zhang G."/>
            <person name="Yang H."/>
            <person name="Wang J."/>
            <person name="Spillane C."/>
            <person name="Cook D.R."/>
            <person name="May G.D."/>
            <person name="Xu X."/>
            <person name="Jackson S.A."/>
        </authorList>
    </citation>
    <scope>NUCLEOTIDE SEQUENCE [LARGE SCALE GENOMIC DNA]</scope>
</reference>
<dbReference type="GO" id="GO:0004491">
    <property type="term" value="F:methylmalonate-semialdehyde dehydrogenase (acylating, NAD) activity"/>
    <property type="evidence" value="ECO:0007669"/>
    <property type="project" value="UniProtKB-EC"/>
</dbReference>
<feature type="domain" description="Reverse transcriptase Ty1/copia-type" evidence="1">
    <location>
        <begin position="1"/>
        <end position="144"/>
    </location>
</feature>
<name>A0A151RVI5_CAJCA</name>
<evidence type="ECO:0000313" key="2">
    <source>
        <dbReference type="EMBL" id="KYP46544.1"/>
    </source>
</evidence>
<evidence type="ECO:0000313" key="3">
    <source>
        <dbReference type="Proteomes" id="UP000075243"/>
    </source>
</evidence>
<dbReference type="AlphaFoldDB" id="A0A151RVI5"/>
<proteinExistence type="predicted"/>
<dbReference type="SUPFAM" id="SSF56672">
    <property type="entry name" value="DNA/RNA polymerases"/>
    <property type="match status" value="1"/>
</dbReference>
<gene>
    <name evidence="2" type="ORF">KK1_031834</name>
</gene>
<keyword evidence="3" id="KW-1185">Reference proteome</keyword>
<dbReference type="InterPro" id="IPR013103">
    <property type="entry name" value="RVT_2"/>
</dbReference>
<sequence>MQPPPGLPLLKPGQVCKLQHSIYGLKQASLQWYARLSSFLINNGYHHSASNHSLFLKFSTSHITALLIYVDDTILARDDLVEITCITSCLDSTSKIKDLGNLRFFLGLEVAHTEAGIHLCQRKYTLDLLSDNGVLASHPVSTPIDYNTRLHSTSGEPLPDASIYRHLIGRLIYLTHTRPDITYVVQHLSQFMLSPTQDHYQATF</sequence>
<dbReference type="Pfam" id="PF07727">
    <property type="entry name" value="RVT_2"/>
    <property type="match status" value="1"/>
</dbReference>
<evidence type="ECO:0000259" key="1">
    <source>
        <dbReference type="Pfam" id="PF07727"/>
    </source>
</evidence>
<dbReference type="Proteomes" id="UP000075243">
    <property type="component" value="Unassembled WGS sequence"/>
</dbReference>
<dbReference type="PANTHER" id="PTHR11439">
    <property type="entry name" value="GAG-POL-RELATED RETROTRANSPOSON"/>
    <property type="match status" value="1"/>
</dbReference>
<dbReference type="EMBL" id="KQ483554">
    <property type="protein sequence ID" value="KYP46544.1"/>
    <property type="molecule type" value="Genomic_DNA"/>
</dbReference>
<dbReference type="InterPro" id="IPR043502">
    <property type="entry name" value="DNA/RNA_pol_sf"/>
</dbReference>
<dbReference type="Gramene" id="C.cajan_33143.t">
    <property type="protein sequence ID" value="C.cajan_33143.t.cds1"/>
    <property type="gene ID" value="C.cajan_33143"/>
</dbReference>
<dbReference type="EC" id="1.2.1.27" evidence="2"/>